<keyword evidence="4" id="KW-1185">Reference proteome</keyword>
<keyword evidence="1" id="KW-0732">Signal</keyword>
<feature type="signal peptide" evidence="1">
    <location>
        <begin position="1"/>
        <end position="15"/>
    </location>
</feature>
<sequence length="90" mass="10021">AIAAVLCTFAAYSVSLTLNCPDPIPKHTSLLTGQCWLDELLVGHPTRFREQFGMSKHAFYRLSFELQTNSGLVASKFVTADEKIATFLHF</sequence>
<proteinExistence type="predicted"/>
<protein>
    <recommendedName>
        <fullName evidence="2">DUF8040 domain-containing protein</fullName>
    </recommendedName>
</protein>
<gene>
    <name evidence="3" type="ORF">DFH08DRAFT_614090</name>
</gene>
<dbReference type="EMBL" id="JARIHO010000130">
    <property type="protein sequence ID" value="KAJ7301658.1"/>
    <property type="molecule type" value="Genomic_DNA"/>
</dbReference>
<feature type="non-terminal residue" evidence="3">
    <location>
        <position position="90"/>
    </location>
</feature>
<feature type="chain" id="PRO_5042127532" description="DUF8040 domain-containing protein" evidence="1">
    <location>
        <begin position="16"/>
        <end position="90"/>
    </location>
</feature>
<reference evidence="3" key="1">
    <citation type="submission" date="2023-03" db="EMBL/GenBank/DDBJ databases">
        <title>Massive genome expansion in bonnet fungi (Mycena s.s.) driven by repeated elements and novel gene families across ecological guilds.</title>
        <authorList>
            <consortium name="Lawrence Berkeley National Laboratory"/>
            <person name="Harder C.B."/>
            <person name="Miyauchi S."/>
            <person name="Viragh M."/>
            <person name="Kuo A."/>
            <person name="Thoen E."/>
            <person name="Andreopoulos B."/>
            <person name="Lu D."/>
            <person name="Skrede I."/>
            <person name="Drula E."/>
            <person name="Henrissat B."/>
            <person name="Morin E."/>
            <person name="Kohler A."/>
            <person name="Barry K."/>
            <person name="LaButti K."/>
            <person name="Morin E."/>
            <person name="Salamov A."/>
            <person name="Lipzen A."/>
            <person name="Mereny Z."/>
            <person name="Hegedus B."/>
            <person name="Baldrian P."/>
            <person name="Stursova M."/>
            <person name="Weitz H."/>
            <person name="Taylor A."/>
            <person name="Grigoriev I.V."/>
            <person name="Nagy L.G."/>
            <person name="Martin F."/>
            <person name="Kauserud H."/>
        </authorList>
    </citation>
    <scope>NUCLEOTIDE SEQUENCE</scope>
    <source>
        <strain evidence="3">CBHHK002</strain>
    </source>
</reference>
<feature type="domain" description="DUF8040" evidence="2">
    <location>
        <begin position="28"/>
        <end position="89"/>
    </location>
</feature>
<evidence type="ECO:0000256" key="1">
    <source>
        <dbReference type="SAM" id="SignalP"/>
    </source>
</evidence>
<dbReference type="InterPro" id="IPR058353">
    <property type="entry name" value="DUF8040"/>
</dbReference>
<evidence type="ECO:0000313" key="4">
    <source>
        <dbReference type="Proteomes" id="UP001218218"/>
    </source>
</evidence>
<evidence type="ECO:0000313" key="3">
    <source>
        <dbReference type="EMBL" id="KAJ7301658.1"/>
    </source>
</evidence>
<name>A0AAD7E7E2_9AGAR</name>
<organism evidence="3 4">
    <name type="scientific">Mycena albidolilacea</name>
    <dbReference type="NCBI Taxonomy" id="1033008"/>
    <lineage>
        <taxon>Eukaryota</taxon>
        <taxon>Fungi</taxon>
        <taxon>Dikarya</taxon>
        <taxon>Basidiomycota</taxon>
        <taxon>Agaricomycotina</taxon>
        <taxon>Agaricomycetes</taxon>
        <taxon>Agaricomycetidae</taxon>
        <taxon>Agaricales</taxon>
        <taxon>Marasmiineae</taxon>
        <taxon>Mycenaceae</taxon>
        <taxon>Mycena</taxon>
    </lineage>
</organism>
<feature type="non-terminal residue" evidence="3">
    <location>
        <position position="1"/>
    </location>
</feature>
<accession>A0AAD7E7E2</accession>
<dbReference type="Proteomes" id="UP001218218">
    <property type="component" value="Unassembled WGS sequence"/>
</dbReference>
<evidence type="ECO:0000259" key="2">
    <source>
        <dbReference type="Pfam" id="PF26138"/>
    </source>
</evidence>
<dbReference type="Pfam" id="PF26138">
    <property type="entry name" value="DUF8040"/>
    <property type="match status" value="1"/>
</dbReference>
<comment type="caution">
    <text evidence="3">The sequence shown here is derived from an EMBL/GenBank/DDBJ whole genome shotgun (WGS) entry which is preliminary data.</text>
</comment>
<dbReference type="AlphaFoldDB" id="A0AAD7E7E2"/>